<protein>
    <submittedName>
        <fullName evidence="2">Uncharacterized protein</fullName>
    </submittedName>
</protein>
<feature type="chain" id="PRO_5040719778" evidence="1">
    <location>
        <begin position="23"/>
        <end position="209"/>
    </location>
</feature>
<reference evidence="2" key="1">
    <citation type="submission" date="2022-07" db="EMBL/GenBank/DDBJ databases">
        <title>Phylogenomic reconstructions and comparative analyses of Kickxellomycotina fungi.</title>
        <authorList>
            <person name="Reynolds N.K."/>
            <person name="Stajich J.E."/>
            <person name="Barry K."/>
            <person name="Grigoriev I.V."/>
            <person name="Crous P."/>
            <person name="Smith M.E."/>
        </authorList>
    </citation>
    <scope>NUCLEOTIDE SEQUENCE</scope>
    <source>
        <strain evidence="2">NBRC 32514</strain>
    </source>
</reference>
<organism evidence="2 3">
    <name type="scientific">Coemansia erecta</name>
    <dbReference type="NCBI Taxonomy" id="147472"/>
    <lineage>
        <taxon>Eukaryota</taxon>
        <taxon>Fungi</taxon>
        <taxon>Fungi incertae sedis</taxon>
        <taxon>Zoopagomycota</taxon>
        <taxon>Kickxellomycotina</taxon>
        <taxon>Kickxellomycetes</taxon>
        <taxon>Kickxellales</taxon>
        <taxon>Kickxellaceae</taxon>
        <taxon>Coemansia</taxon>
    </lineage>
</organism>
<name>A0A9W8CP10_9FUNG</name>
<keyword evidence="1" id="KW-0732">Signal</keyword>
<sequence length="209" mass="23878">MRSIYFSVLVVALASAISNVNASPVSASDASAIPTSSVDTKVYRQYQRREAERTEYYDTTGAVQDEDKGGKYKDEYHGYLRREYTEIVPGVTATPDNDVKYKDEYHGYLRREAERTELYDTTAAAQDEDKGGKYKDEYHGYLRREAERTEFYDTTAAPQEDNNGGGYKKEYHGYLRRQESDTVPGEVHPTTVVNNNAYKVKYPGNQRLI</sequence>
<feature type="signal peptide" evidence="1">
    <location>
        <begin position="1"/>
        <end position="22"/>
    </location>
</feature>
<keyword evidence="3" id="KW-1185">Reference proteome</keyword>
<gene>
    <name evidence="2" type="ORF">LPJ53_004584</name>
</gene>
<dbReference type="Proteomes" id="UP001149813">
    <property type="component" value="Unassembled WGS sequence"/>
</dbReference>
<dbReference type="OrthoDB" id="10488483at2759"/>
<dbReference type="AlphaFoldDB" id="A0A9W8CP10"/>
<evidence type="ECO:0000313" key="2">
    <source>
        <dbReference type="EMBL" id="KAJ1720820.1"/>
    </source>
</evidence>
<proteinExistence type="predicted"/>
<evidence type="ECO:0000256" key="1">
    <source>
        <dbReference type="SAM" id="SignalP"/>
    </source>
</evidence>
<accession>A0A9W8CP10</accession>
<evidence type="ECO:0000313" key="3">
    <source>
        <dbReference type="Proteomes" id="UP001149813"/>
    </source>
</evidence>
<dbReference type="EMBL" id="JANBOJ010000222">
    <property type="protein sequence ID" value="KAJ1720820.1"/>
    <property type="molecule type" value="Genomic_DNA"/>
</dbReference>
<comment type="caution">
    <text evidence="2">The sequence shown here is derived from an EMBL/GenBank/DDBJ whole genome shotgun (WGS) entry which is preliminary data.</text>
</comment>